<dbReference type="PANTHER" id="PTHR47354:SF5">
    <property type="entry name" value="PROTEIN RFBI"/>
    <property type="match status" value="1"/>
</dbReference>
<gene>
    <name evidence="5" type="ORF">HHL11_16525</name>
</gene>
<dbReference type="SUPFAM" id="SSF63380">
    <property type="entry name" value="Riboflavin synthase domain-like"/>
    <property type="match status" value="1"/>
</dbReference>
<dbReference type="InterPro" id="IPR039261">
    <property type="entry name" value="FNR_nucleotide-bd"/>
</dbReference>
<evidence type="ECO:0000313" key="6">
    <source>
        <dbReference type="Proteomes" id="UP000541185"/>
    </source>
</evidence>
<evidence type="ECO:0000256" key="2">
    <source>
        <dbReference type="ARBA" id="ARBA00022714"/>
    </source>
</evidence>
<dbReference type="Proteomes" id="UP000541185">
    <property type="component" value="Unassembled WGS sequence"/>
</dbReference>
<reference evidence="5 6" key="1">
    <citation type="submission" date="2020-04" db="EMBL/GenBank/DDBJ databases">
        <title>Ramlibacter sp. G-1-2-2 isolated from soil.</title>
        <authorList>
            <person name="Dahal R.H."/>
        </authorList>
    </citation>
    <scope>NUCLEOTIDE SEQUENCE [LARGE SCALE GENOMIC DNA]</scope>
    <source>
        <strain evidence="5 6">G-1-2-2</strain>
    </source>
</reference>
<evidence type="ECO:0000256" key="1">
    <source>
        <dbReference type="ARBA" id="ARBA00001974"/>
    </source>
</evidence>
<dbReference type="Pfam" id="PF00111">
    <property type="entry name" value="Fer2"/>
    <property type="match status" value="1"/>
</dbReference>
<dbReference type="InterPro" id="IPR017938">
    <property type="entry name" value="Riboflavin_synthase-like_b-brl"/>
</dbReference>
<evidence type="ECO:0000259" key="4">
    <source>
        <dbReference type="PROSITE" id="PS51384"/>
    </source>
</evidence>
<name>A0A848H789_9BURK</name>
<dbReference type="RefSeq" id="WP_169419433.1">
    <property type="nucleotide sequence ID" value="NZ_JABBFX010000001.1"/>
</dbReference>
<dbReference type="CDD" id="cd06189">
    <property type="entry name" value="flavin_oxioreductase"/>
    <property type="match status" value="1"/>
</dbReference>
<feature type="domain" description="FAD-binding FR-type" evidence="4">
    <location>
        <begin position="93"/>
        <end position="192"/>
    </location>
</feature>
<sequence length="332" mass="35651">MAFDIRIAGTDVHFSCASGQNILDAALAAGIEMPYSCRKGVCGNCAGGVSAGEVQSPPSEARPAGQHLYCQCLPQTDVEIVPESWHRFDPTARKTFTAKVFRNTLAAGDVSVLQLRLPAGQRAKFKAGQYLQVALPDGSRRSYSMANPPHESDSLQLHIRHVPGGQFTQIVPQLKAGDTLQVELPYGNFELKEESTAPMLCVVGGTGFAPVKSLLDDMVKKKVQRPVTLIWGGRDKGGLYLLAAVEKWQKQLPGFTFVPALEDAGDAAALDGFNGRVDDAVRQRFDALAGHEVYCCGSPGMVAAVRKACVEERGLDPHHFFSDVFVPGPAAT</sequence>
<evidence type="ECO:0000313" key="5">
    <source>
        <dbReference type="EMBL" id="NML45361.1"/>
    </source>
</evidence>
<keyword evidence="2" id="KW-0001">2Fe-2S</keyword>
<dbReference type="InterPro" id="IPR006058">
    <property type="entry name" value="2Fe2S_fd_BS"/>
</dbReference>
<accession>A0A848H789</accession>
<dbReference type="GO" id="GO:0051537">
    <property type="term" value="F:2 iron, 2 sulfur cluster binding"/>
    <property type="evidence" value="ECO:0007669"/>
    <property type="project" value="UniProtKB-KW"/>
</dbReference>
<keyword evidence="2" id="KW-0411">Iron-sulfur</keyword>
<keyword evidence="6" id="KW-1185">Reference proteome</keyword>
<dbReference type="InterPro" id="IPR017927">
    <property type="entry name" value="FAD-bd_FR_type"/>
</dbReference>
<evidence type="ECO:0000259" key="3">
    <source>
        <dbReference type="PROSITE" id="PS51085"/>
    </source>
</evidence>
<dbReference type="InterPro" id="IPR050415">
    <property type="entry name" value="MRET"/>
</dbReference>
<dbReference type="CDD" id="cd00207">
    <property type="entry name" value="fer2"/>
    <property type="match status" value="1"/>
</dbReference>
<keyword evidence="2" id="KW-0408">Iron</keyword>
<comment type="cofactor">
    <cofactor evidence="1">
        <name>FAD</name>
        <dbReference type="ChEBI" id="CHEBI:57692"/>
    </cofactor>
</comment>
<dbReference type="Gene3D" id="3.40.50.80">
    <property type="entry name" value="Nucleotide-binding domain of ferredoxin-NADP reductase (FNR) module"/>
    <property type="match status" value="1"/>
</dbReference>
<dbReference type="InterPro" id="IPR008333">
    <property type="entry name" value="Cbr1-like_FAD-bd_dom"/>
</dbReference>
<dbReference type="PANTHER" id="PTHR47354">
    <property type="entry name" value="NADH OXIDOREDUCTASE HCR"/>
    <property type="match status" value="1"/>
</dbReference>
<dbReference type="InterPro" id="IPR001433">
    <property type="entry name" value="OxRdtase_FAD/NAD-bd"/>
</dbReference>
<dbReference type="PROSITE" id="PS00197">
    <property type="entry name" value="2FE2S_FER_1"/>
    <property type="match status" value="1"/>
</dbReference>
<comment type="caution">
    <text evidence="5">The sequence shown here is derived from an EMBL/GenBank/DDBJ whole genome shotgun (WGS) entry which is preliminary data.</text>
</comment>
<organism evidence="5 6">
    <name type="scientific">Ramlibacter agri</name>
    <dbReference type="NCBI Taxonomy" id="2728837"/>
    <lineage>
        <taxon>Bacteria</taxon>
        <taxon>Pseudomonadati</taxon>
        <taxon>Pseudomonadota</taxon>
        <taxon>Betaproteobacteria</taxon>
        <taxon>Burkholderiales</taxon>
        <taxon>Comamonadaceae</taxon>
        <taxon>Ramlibacter</taxon>
    </lineage>
</organism>
<dbReference type="PROSITE" id="PS51384">
    <property type="entry name" value="FAD_FR"/>
    <property type="match status" value="1"/>
</dbReference>
<protein>
    <submittedName>
        <fullName evidence="5">2Fe-2S iron-sulfur cluster binding domain-containing protein</fullName>
    </submittedName>
</protein>
<dbReference type="PRINTS" id="PR00410">
    <property type="entry name" value="PHEHYDRXLASE"/>
</dbReference>
<dbReference type="Gene3D" id="2.40.30.10">
    <property type="entry name" value="Translation factors"/>
    <property type="match status" value="1"/>
</dbReference>
<dbReference type="InterPro" id="IPR001041">
    <property type="entry name" value="2Fe-2S_ferredoxin-type"/>
</dbReference>
<dbReference type="PROSITE" id="PS51085">
    <property type="entry name" value="2FE2S_FER_2"/>
    <property type="match status" value="1"/>
</dbReference>
<dbReference type="EMBL" id="JABBFX010000001">
    <property type="protein sequence ID" value="NML45361.1"/>
    <property type="molecule type" value="Genomic_DNA"/>
</dbReference>
<dbReference type="Gene3D" id="3.10.20.30">
    <property type="match status" value="1"/>
</dbReference>
<keyword evidence="2" id="KW-0479">Metal-binding</keyword>
<dbReference type="SUPFAM" id="SSF52343">
    <property type="entry name" value="Ferredoxin reductase-like, C-terminal NADP-linked domain"/>
    <property type="match status" value="1"/>
</dbReference>
<dbReference type="InterPro" id="IPR012675">
    <property type="entry name" value="Beta-grasp_dom_sf"/>
</dbReference>
<dbReference type="AlphaFoldDB" id="A0A848H789"/>
<dbReference type="SUPFAM" id="SSF54292">
    <property type="entry name" value="2Fe-2S ferredoxin-like"/>
    <property type="match status" value="1"/>
</dbReference>
<dbReference type="GO" id="GO:0016491">
    <property type="term" value="F:oxidoreductase activity"/>
    <property type="evidence" value="ECO:0007669"/>
    <property type="project" value="InterPro"/>
</dbReference>
<proteinExistence type="predicted"/>
<dbReference type="Pfam" id="PF00175">
    <property type="entry name" value="NAD_binding_1"/>
    <property type="match status" value="1"/>
</dbReference>
<dbReference type="InterPro" id="IPR036010">
    <property type="entry name" value="2Fe-2S_ferredoxin-like_sf"/>
</dbReference>
<dbReference type="Pfam" id="PF00970">
    <property type="entry name" value="FAD_binding_6"/>
    <property type="match status" value="1"/>
</dbReference>
<feature type="domain" description="2Fe-2S ferredoxin-type" evidence="3">
    <location>
        <begin position="3"/>
        <end position="86"/>
    </location>
</feature>